<evidence type="ECO:0000313" key="1">
    <source>
        <dbReference type="EMBL" id="MFC4259420.1"/>
    </source>
</evidence>
<sequence>MSADYIAKIAEKRRRDGVAPLGDDGMPVSTDSWEIAYREAEARLRGDSDD</sequence>
<reference evidence="2" key="1">
    <citation type="journal article" date="2019" name="Int. J. Syst. Evol. Microbiol.">
        <title>The Global Catalogue of Microorganisms (GCM) 10K type strain sequencing project: providing services to taxonomists for standard genome sequencing and annotation.</title>
        <authorList>
            <consortium name="The Broad Institute Genomics Platform"/>
            <consortium name="The Broad Institute Genome Sequencing Center for Infectious Disease"/>
            <person name="Wu L."/>
            <person name="Ma J."/>
        </authorList>
    </citation>
    <scope>NUCLEOTIDE SEQUENCE [LARGE SCALE GENOMIC DNA]</scope>
    <source>
        <strain evidence="2">CECT 7297</strain>
    </source>
</reference>
<dbReference type="Proteomes" id="UP001595798">
    <property type="component" value="Unassembled WGS sequence"/>
</dbReference>
<keyword evidence="2" id="KW-1185">Reference proteome</keyword>
<evidence type="ECO:0000313" key="2">
    <source>
        <dbReference type="Proteomes" id="UP001595798"/>
    </source>
</evidence>
<organism evidence="1 2">
    <name type="scientific">Marinobacter lacisalsi</name>
    <dbReference type="NCBI Taxonomy" id="475979"/>
    <lineage>
        <taxon>Bacteria</taxon>
        <taxon>Pseudomonadati</taxon>
        <taxon>Pseudomonadota</taxon>
        <taxon>Gammaproteobacteria</taxon>
        <taxon>Pseudomonadales</taxon>
        <taxon>Marinobacteraceae</taxon>
        <taxon>Marinobacter</taxon>
    </lineage>
</organism>
<dbReference type="RefSeq" id="WP_379886964.1">
    <property type="nucleotide sequence ID" value="NZ_JBHSDI010000013.1"/>
</dbReference>
<accession>A0ABV8QIJ8</accession>
<comment type="caution">
    <text evidence="1">The sequence shown here is derived from an EMBL/GenBank/DDBJ whole genome shotgun (WGS) entry which is preliminary data.</text>
</comment>
<dbReference type="EMBL" id="JBHSDI010000013">
    <property type="protein sequence ID" value="MFC4259420.1"/>
    <property type="molecule type" value="Genomic_DNA"/>
</dbReference>
<gene>
    <name evidence="1" type="ORF">ACFOZ5_10305</name>
</gene>
<protein>
    <submittedName>
        <fullName evidence="1">Uncharacterized protein</fullName>
    </submittedName>
</protein>
<name>A0ABV8QIJ8_9GAMM</name>
<proteinExistence type="predicted"/>